<dbReference type="Pfam" id="PF06314">
    <property type="entry name" value="ADC"/>
    <property type="match status" value="1"/>
</dbReference>
<dbReference type="PANTHER" id="PTHR35467:SF2">
    <property type="entry name" value="PROTEIN NEOXANTHIN-DEFICIENT 1"/>
    <property type="match status" value="1"/>
</dbReference>
<dbReference type="EMBL" id="JBHSDU010000003">
    <property type="protein sequence ID" value="MFC4309354.1"/>
    <property type="molecule type" value="Genomic_DNA"/>
</dbReference>
<comment type="caution">
    <text evidence="1">The sequence shown here is derived from an EMBL/GenBank/DDBJ whole genome shotgun (WGS) entry which is preliminary data.</text>
</comment>
<keyword evidence="2" id="KW-1185">Reference proteome</keyword>
<protein>
    <submittedName>
        <fullName evidence="1">Acetoacetate decarboxylase family protein</fullName>
    </submittedName>
</protein>
<name>A0ABV8SS97_9GAMM</name>
<gene>
    <name evidence="1" type="ORF">ACFPN2_09700</name>
</gene>
<dbReference type="RefSeq" id="WP_380596410.1">
    <property type="nucleotide sequence ID" value="NZ_JBHSDU010000003.1"/>
</dbReference>
<reference evidence="2" key="1">
    <citation type="journal article" date="2019" name="Int. J. Syst. Evol. Microbiol.">
        <title>The Global Catalogue of Microorganisms (GCM) 10K type strain sequencing project: providing services to taxonomists for standard genome sequencing and annotation.</title>
        <authorList>
            <consortium name="The Broad Institute Genomics Platform"/>
            <consortium name="The Broad Institute Genome Sequencing Center for Infectious Disease"/>
            <person name="Wu L."/>
            <person name="Ma J."/>
        </authorList>
    </citation>
    <scope>NUCLEOTIDE SEQUENCE [LARGE SCALE GENOMIC DNA]</scope>
    <source>
        <strain evidence="2">CGMCC 1.10759</strain>
    </source>
</reference>
<dbReference type="SUPFAM" id="SSF160104">
    <property type="entry name" value="Acetoacetate decarboxylase-like"/>
    <property type="match status" value="1"/>
</dbReference>
<sequence length="208" mass="22767">MALDDPRFQSAPWTLRGEAIVGLKLVRSDVARQFVPADAKVVCVWPGRTLAILYLCKYWESPVGSYHEVIVAPALVWRKGRLGFWISHIGVDHATSIAAGRAIWALPKEPVSMEWIAGRARASGSGLNAQALFEPPRRSIRLPFAGVAMSKYRKDESWFAARGSARVAFARASVELGGDPGLGQLGFVGTMSVVVCEQMKIKIGRPHR</sequence>
<dbReference type="InterPro" id="IPR023375">
    <property type="entry name" value="ADC_dom_sf"/>
</dbReference>
<dbReference type="Proteomes" id="UP001595904">
    <property type="component" value="Unassembled WGS sequence"/>
</dbReference>
<dbReference type="PANTHER" id="PTHR35467">
    <property type="match status" value="1"/>
</dbReference>
<dbReference type="Gene3D" id="2.40.400.10">
    <property type="entry name" value="Acetoacetate decarboxylase-like"/>
    <property type="match status" value="1"/>
</dbReference>
<evidence type="ECO:0000313" key="1">
    <source>
        <dbReference type="EMBL" id="MFC4309354.1"/>
    </source>
</evidence>
<evidence type="ECO:0000313" key="2">
    <source>
        <dbReference type="Proteomes" id="UP001595904"/>
    </source>
</evidence>
<proteinExistence type="predicted"/>
<organism evidence="1 2">
    <name type="scientific">Steroidobacter flavus</name>
    <dbReference type="NCBI Taxonomy" id="1842136"/>
    <lineage>
        <taxon>Bacteria</taxon>
        <taxon>Pseudomonadati</taxon>
        <taxon>Pseudomonadota</taxon>
        <taxon>Gammaproteobacteria</taxon>
        <taxon>Steroidobacterales</taxon>
        <taxon>Steroidobacteraceae</taxon>
        <taxon>Steroidobacter</taxon>
    </lineage>
</organism>
<accession>A0ABV8SS97</accession>
<dbReference type="InterPro" id="IPR039343">
    <property type="entry name" value="NDX1-like"/>
</dbReference>
<dbReference type="InterPro" id="IPR010451">
    <property type="entry name" value="Acetoacetate_decarboxylase"/>
</dbReference>